<sequence length="97" mass="10989">MQRMKRFGVAGVLSYGLLNTIYYLTTFLFLNLLMAHITSYALALAPIVDKGLSLFTVKFNFKSEGKAFAMIVGLCFNLAFILIFCLTFLWTKIIMSK</sequence>
<accession>A0AB40D158</accession>
<name>A0AB40D158_DIOCR</name>
<evidence type="ECO:0000256" key="1">
    <source>
        <dbReference type="SAM" id="Phobius"/>
    </source>
</evidence>
<dbReference type="PANTHER" id="PTHR34370">
    <property type="entry name" value="OS04G0600100 PROTEIN"/>
    <property type="match status" value="1"/>
</dbReference>
<keyword evidence="1" id="KW-1133">Transmembrane helix</keyword>
<dbReference type="AlphaFoldDB" id="A0AB40D158"/>
<keyword evidence="1" id="KW-0812">Transmembrane</keyword>
<dbReference type="Proteomes" id="UP001515500">
    <property type="component" value="Chromosome 18"/>
</dbReference>
<proteinExistence type="predicted"/>
<evidence type="ECO:0000313" key="2">
    <source>
        <dbReference type="Proteomes" id="UP001515500"/>
    </source>
</evidence>
<dbReference type="PANTHER" id="PTHR34370:SF2">
    <property type="entry name" value="GAG-POL POLYPROTEIN_RETROTRANSPOSON"/>
    <property type="match status" value="1"/>
</dbReference>
<organism evidence="2 3">
    <name type="scientific">Dioscorea cayennensis subsp. rotundata</name>
    <name type="common">White Guinea yam</name>
    <name type="synonym">Dioscorea rotundata</name>
    <dbReference type="NCBI Taxonomy" id="55577"/>
    <lineage>
        <taxon>Eukaryota</taxon>
        <taxon>Viridiplantae</taxon>
        <taxon>Streptophyta</taxon>
        <taxon>Embryophyta</taxon>
        <taxon>Tracheophyta</taxon>
        <taxon>Spermatophyta</taxon>
        <taxon>Magnoliopsida</taxon>
        <taxon>Liliopsida</taxon>
        <taxon>Dioscoreales</taxon>
        <taxon>Dioscoreaceae</taxon>
        <taxon>Dioscorea</taxon>
    </lineage>
</organism>
<evidence type="ECO:0000313" key="3">
    <source>
        <dbReference type="RefSeq" id="XP_039144841.1"/>
    </source>
</evidence>
<keyword evidence="2" id="KW-1185">Reference proteome</keyword>
<keyword evidence="1" id="KW-0472">Membrane</keyword>
<gene>
    <name evidence="3" type="primary">LOC120282154</name>
</gene>
<reference evidence="3" key="1">
    <citation type="submission" date="2025-08" db="UniProtKB">
        <authorList>
            <consortium name="RefSeq"/>
        </authorList>
    </citation>
    <scope>IDENTIFICATION</scope>
</reference>
<dbReference type="RefSeq" id="XP_039144841.1">
    <property type="nucleotide sequence ID" value="XM_039288907.1"/>
</dbReference>
<protein>
    <submittedName>
        <fullName evidence="3">Uncharacterized protein LOC120282154</fullName>
    </submittedName>
</protein>
<dbReference type="GeneID" id="120282154"/>
<feature type="transmembrane region" description="Helical" evidence="1">
    <location>
        <begin position="67"/>
        <end position="90"/>
    </location>
</feature>